<name>A0ABW8JI93_9GAMM</name>
<evidence type="ECO:0000313" key="2">
    <source>
        <dbReference type="EMBL" id="MFK2900813.1"/>
    </source>
</evidence>
<accession>A0ABW8JI93</accession>
<dbReference type="Gene3D" id="3.40.50.150">
    <property type="entry name" value="Vaccinia Virus protein VP39"/>
    <property type="match status" value="1"/>
</dbReference>
<dbReference type="Proteomes" id="UP001620461">
    <property type="component" value="Unassembled WGS sequence"/>
</dbReference>
<dbReference type="SUPFAM" id="SSF53335">
    <property type="entry name" value="S-adenosyl-L-methionine-dependent methyltransferases"/>
    <property type="match status" value="1"/>
</dbReference>
<dbReference type="InterPro" id="IPR029063">
    <property type="entry name" value="SAM-dependent_MTases_sf"/>
</dbReference>
<dbReference type="GO" id="GO:0032259">
    <property type="term" value="P:methylation"/>
    <property type="evidence" value="ECO:0007669"/>
    <property type="project" value="UniProtKB-KW"/>
</dbReference>
<feature type="signal peptide" evidence="1">
    <location>
        <begin position="1"/>
        <end position="22"/>
    </location>
</feature>
<sequence length="260" mass="28244">MRSISVVLLAALSLPGASLAQAQQAHHLPAVHYVPPYVRAAVSDPARGQDISNDARRKITDVMVFSEVKPGQKVLELIPGSGYFTRVFSAIVGPQGHVYALWPNEYAKEDADNVAGSEKLAADPHYANVSVLKQPAAQLSAPQTVDLVFTAQNYHDYPDAFMGKVDPIAFDRQVYAALKPGGLFVVIDHVAPAGSGMADTDTLHRIDPAIVKKQVESVGFVFAGESSVLRNPNDPHTIKVFDKSIRGHTDQFMYRFRKPG</sequence>
<organism evidence="2 3">
    <name type="scientific">Dyella jejuensis</name>
    <dbReference type="NCBI Taxonomy" id="1432009"/>
    <lineage>
        <taxon>Bacteria</taxon>
        <taxon>Pseudomonadati</taxon>
        <taxon>Pseudomonadota</taxon>
        <taxon>Gammaproteobacteria</taxon>
        <taxon>Lysobacterales</taxon>
        <taxon>Rhodanobacteraceae</taxon>
        <taxon>Dyella</taxon>
    </lineage>
</organism>
<keyword evidence="1" id="KW-0732">Signal</keyword>
<dbReference type="GO" id="GO:0008168">
    <property type="term" value="F:methyltransferase activity"/>
    <property type="evidence" value="ECO:0007669"/>
    <property type="project" value="UniProtKB-KW"/>
</dbReference>
<comment type="caution">
    <text evidence="2">The sequence shown here is derived from an EMBL/GenBank/DDBJ whole genome shotgun (WGS) entry which is preliminary data.</text>
</comment>
<dbReference type="RefSeq" id="WP_404547319.1">
    <property type="nucleotide sequence ID" value="NZ_JADIKJ010000011.1"/>
</dbReference>
<protein>
    <submittedName>
        <fullName evidence="2">Class I SAM-dependent methyltransferase</fullName>
    </submittedName>
</protein>
<evidence type="ECO:0000313" key="3">
    <source>
        <dbReference type="Proteomes" id="UP001620461"/>
    </source>
</evidence>
<dbReference type="Pfam" id="PF01135">
    <property type="entry name" value="PCMT"/>
    <property type="match status" value="1"/>
</dbReference>
<feature type="chain" id="PRO_5045577717" evidence="1">
    <location>
        <begin position="23"/>
        <end position="260"/>
    </location>
</feature>
<dbReference type="CDD" id="cd02440">
    <property type="entry name" value="AdoMet_MTases"/>
    <property type="match status" value="1"/>
</dbReference>
<dbReference type="EMBL" id="JADIKJ010000011">
    <property type="protein sequence ID" value="MFK2900813.1"/>
    <property type="molecule type" value="Genomic_DNA"/>
</dbReference>
<gene>
    <name evidence="2" type="ORF">ISP15_10750</name>
</gene>
<dbReference type="InterPro" id="IPR016980">
    <property type="entry name" value="S-AdoMet-dep_MeTrfase_Alr7345"/>
</dbReference>
<keyword evidence="2" id="KW-0808">Transferase</keyword>
<keyword evidence="3" id="KW-1185">Reference proteome</keyword>
<proteinExistence type="predicted"/>
<evidence type="ECO:0000256" key="1">
    <source>
        <dbReference type="SAM" id="SignalP"/>
    </source>
</evidence>
<keyword evidence="2" id="KW-0489">Methyltransferase</keyword>
<reference evidence="2 3" key="1">
    <citation type="submission" date="2020-10" db="EMBL/GenBank/DDBJ databases">
        <title>Phylogeny of dyella-like bacteria.</title>
        <authorList>
            <person name="Fu J."/>
        </authorList>
    </citation>
    <scope>NUCLEOTIDE SEQUENCE [LARGE SCALE GENOMIC DNA]</scope>
    <source>
        <strain evidence="2 3">JP1</strain>
    </source>
</reference>
<dbReference type="PIRSF" id="PIRSF031679">
    <property type="entry name" value="Mtase_Alr7345_prd"/>
    <property type="match status" value="1"/>
</dbReference>